<dbReference type="InterPro" id="IPR004401">
    <property type="entry name" value="YbaB/EbfC"/>
</dbReference>
<dbReference type="AlphaFoldDB" id="A0A7K0DE46"/>
<evidence type="ECO:0000313" key="2">
    <source>
        <dbReference type="EMBL" id="MQY24076.1"/>
    </source>
</evidence>
<dbReference type="SUPFAM" id="SSF82607">
    <property type="entry name" value="YbaB-like"/>
    <property type="match status" value="1"/>
</dbReference>
<organism evidence="2 3">
    <name type="scientific">Nocardia macrotermitis</name>
    <dbReference type="NCBI Taxonomy" id="2585198"/>
    <lineage>
        <taxon>Bacteria</taxon>
        <taxon>Bacillati</taxon>
        <taxon>Actinomycetota</taxon>
        <taxon>Actinomycetes</taxon>
        <taxon>Mycobacteriales</taxon>
        <taxon>Nocardiaceae</taxon>
        <taxon>Nocardia</taxon>
    </lineage>
</organism>
<feature type="compositionally biased region" description="Basic and acidic residues" evidence="1">
    <location>
        <begin position="134"/>
        <end position="154"/>
    </location>
</feature>
<protein>
    <submittedName>
        <fullName evidence="2">Nucleoid-associated protein YbaB</fullName>
    </submittedName>
</protein>
<sequence length="154" mass="16940">MVNERLAADTATMLEGLQAQMRGIAELQQRRSELTATASVGEDRVQVTVNADGMVVQTKFGHEAADLSYEELAEYVTAAAQAAMRGVQNRSRELMQPLIERRSRLPKLSEIIEGAPDLEDILPPAPPPSTEPPQPRDRVGNDDEQRPLIADTDH</sequence>
<accession>A0A7K0DE46</accession>
<comment type="caution">
    <text evidence="2">The sequence shown here is derived from an EMBL/GenBank/DDBJ whole genome shotgun (WGS) entry which is preliminary data.</text>
</comment>
<evidence type="ECO:0000256" key="1">
    <source>
        <dbReference type="SAM" id="MobiDB-lite"/>
    </source>
</evidence>
<dbReference type="Gene3D" id="3.30.1310.10">
    <property type="entry name" value="Nucleoid-associated protein YbaB-like domain"/>
    <property type="match status" value="1"/>
</dbReference>
<feature type="compositionally biased region" description="Pro residues" evidence="1">
    <location>
        <begin position="123"/>
        <end position="133"/>
    </location>
</feature>
<dbReference type="Proteomes" id="UP000438448">
    <property type="component" value="Unassembled WGS sequence"/>
</dbReference>
<keyword evidence="3" id="KW-1185">Reference proteome</keyword>
<evidence type="ECO:0000313" key="3">
    <source>
        <dbReference type="Proteomes" id="UP000438448"/>
    </source>
</evidence>
<dbReference type="RefSeq" id="WP_194290127.1">
    <property type="nucleotide sequence ID" value="NZ_WEGK01000027.1"/>
</dbReference>
<reference evidence="2 3" key="1">
    <citation type="submission" date="2019-10" db="EMBL/GenBank/DDBJ databases">
        <title>Nocardia macrotermitis sp. nov. and Nocardia aurantia sp. nov., isolated from the gut of fungus growing-termite Macrotermes natalensis.</title>
        <authorList>
            <person name="Benndorf R."/>
            <person name="Schwitalla J."/>
            <person name="Martin K."/>
            <person name="De Beer W."/>
            <person name="Kaster A.-K."/>
            <person name="Vollmers J."/>
            <person name="Poulsen M."/>
            <person name="Beemelmanns C."/>
        </authorList>
    </citation>
    <scope>NUCLEOTIDE SEQUENCE [LARGE SCALE GENOMIC DNA]</scope>
    <source>
        <strain evidence="2 3">RB20</strain>
    </source>
</reference>
<dbReference type="Pfam" id="PF02575">
    <property type="entry name" value="YbaB_DNA_bd"/>
    <property type="match status" value="1"/>
</dbReference>
<gene>
    <name evidence="2" type="primary">ybaB_2</name>
    <name evidence="2" type="ORF">NRB20_72090</name>
</gene>
<proteinExistence type="predicted"/>
<dbReference type="EMBL" id="WEGK01000027">
    <property type="protein sequence ID" value="MQY24076.1"/>
    <property type="molecule type" value="Genomic_DNA"/>
</dbReference>
<feature type="region of interest" description="Disordered" evidence="1">
    <location>
        <begin position="112"/>
        <end position="154"/>
    </location>
</feature>
<dbReference type="InterPro" id="IPR036894">
    <property type="entry name" value="YbaB-like_sf"/>
</dbReference>
<dbReference type="GO" id="GO:0003677">
    <property type="term" value="F:DNA binding"/>
    <property type="evidence" value="ECO:0007669"/>
    <property type="project" value="InterPro"/>
</dbReference>
<name>A0A7K0DE46_9NOCA</name>